<proteinExistence type="predicted"/>
<evidence type="ECO:0000313" key="2">
    <source>
        <dbReference type="Proteomes" id="UP000612680"/>
    </source>
</evidence>
<keyword evidence="2" id="KW-1185">Reference proteome</keyword>
<organism evidence="1 2">
    <name type="scientific">Dyadobacter sandarakinus</name>
    <dbReference type="NCBI Taxonomy" id="2747268"/>
    <lineage>
        <taxon>Bacteria</taxon>
        <taxon>Pseudomonadati</taxon>
        <taxon>Bacteroidota</taxon>
        <taxon>Cytophagia</taxon>
        <taxon>Cytophagales</taxon>
        <taxon>Spirosomataceae</taxon>
        <taxon>Dyadobacter</taxon>
    </lineage>
</organism>
<dbReference type="RefSeq" id="WP_204662293.1">
    <property type="nucleotide sequence ID" value="NZ_CP056775.1"/>
</dbReference>
<reference evidence="1 2" key="1">
    <citation type="submission" date="2020-06" db="EMBL/GenBank/DDBJ databases">
        <title>Dyadobacter sandarakinus sp. nov., isolated from the soil of the Arctic Yellow River Station.</title>
        <authorList>
            <person name="Zhang Y."/>
            <person name="Peng F."/>
        </authorList>
    </citation>
    <scope>NUCLEOTIDE SEQUENCE [LARGE SCALE GENOMIC DNA]</scope>
    <source>
        <strain evidence="1 2">Q3-56</strain>
    </source>
</reference>
<dbReference type="Proteomes" id="UP000612680">
    <property type="component" value="Chromosome"/>
</dbReference>
<dbReference type="EMBL" id="CP056775">
    <property type="protein sequence ID" value="QRR00762.1"/>
    <property type="molecule type" value="Genomic_DNA"/>
</dbReference>
<gene>
    <name evidence="1" type="ORF">HWI92_07505</name>
</gene>
<evidence type="ECO:0000313" key="1">
    <source>
        <dbReference type="EMBL" id="QRR00762.1"/>
    </source>
</evidence>
<protein>
    <submittedName>
        <fullName evidence="1">Uncharacterized protein</fullName>
    </submittedName>
</protein>
<accession>A0ABX7I5J3</accession>
<sequence>MNRRTFTRQTAGIWAALLLSQVEPADPKLIVTEILIHEVKVNARGNWHFVELKTNKGLTGLGEASHGSR</sequence>
<name>A0ABX7I5J3_9BACT</name>